<evidence type="ECO:0000313" key="14">
    <source>
        <dbReference type="Proteomes" id="UP001066276"/>
    </source>
</evidence>
<dbReference type="SMART" id="SM00184">
    <property type="entry name" value="RING"/>
    <property type="match status" value="1"/>
</dbReference>
<dbReference type="InterPro" id="IPR046450">
    <property type="entry name" value="PA_dom_sf"/>
</dbReference>
<feature type="signal peptide" evidence="11">
    <location>
        <begin position="1"/>
        <end position="23"/>
    </location>
</feature>
<dbReference type="AlphaFoldDB" id="A0AAV7NVF3"/>
<evidence type="ECO:0000256" key="4">
    <source>
        <dbReference type="ARBA" id="ARBA00022771"/>
    </source>
</evidence>
<evidence type="ECO:0000256" key="10">
    <source>
        <dbReference type="SAM" id="Phobius"/>
    </source>
</evidence>
<evidence type="ECO:0000256" key="5">
    <source>
        <dbReference type="ARBA" id="ARBA00022833"/>
    </source>
</evidence>
<dbReference type="SUPFAM" id="SSF57850">
    <property type="entry name" value="RING/U-box"/>
    <property type="match status" value="1"/>
</dbReference>
<keyword evidence="11" id="KW-0732">Signal</keyword>
<evidence type="ECO:0000256" key="1">
    <source>
        <dbReference type="ARBA" id="ARBA00004167"/>
    </source>
</evidence>
<keyword evidence="4 8" id="KW-0863">Zinc-finger</keyword>
<dbReference type="CDD" id="cd16804">
    <property type="entry name" value="RING-H2_RNF149"/>
    <property type="match status" value="1"/>
</dbReference>
<accession>A0AAV7NVF3</accession>
<dbReference type="FunFam" id="3.30.40.10:FF:000009">
    <property type="entry name" value="E3 ubiquitin-protein ligase RNF130"/>
    <property type="match status" value="1"/>
</dbReference>
<dbReference type="InterPro" id="IPR003137">
    <property type="entry name" value="PA_domain"/>
</dbReference>
<feature type="compositionally biased region" description="Basic and acidic residues" evidence="9">
    <location>
        <begin position="373"/>
        <end position="384"/>
    </location>
</feature>
<dbReference type="PROSITE" id="PS51257">
    <property type="entry name" value="PROKAR_LIPOPROTEIN"/>
    <property type="match status" value="1"/>
</dbReference>
<protein>
    <recommendedName>
        <fullName evidence="12">RING-type domain-containing protein</fullName>
    </recommendedName>
</protein>
<evidence type="ECO:0000256" key="2">
    <source>
        <dbReference type="ARBA" id="ARBA00022692"/>
    </source>
</evidence>
<reference evidence="13" key="1">
    <citation type="journal article" date="2022" name="bioRxiv">
        <title>Sequencing and chromosome-scale assembly of the giantPleurodeles waltlgenome.</title>
        <authorList>
            <person name="Brown T."/>
            <person name="Elewa A."/>
            <person name="Iarovenko S."/>
            <person name="Subramanian E."/>
            <person name="Araus A.J."/>
            <person name="Petzold A."/>
            <person name="Susuki M."/>
            <person name="Suzuki K.-i.T."/>
            <person name="Hayashi T."/>
            <person name="Toyoda A."/>
            <person name="Oliveira C."/>
            <person name="Osipova E."/>
            <person name="Leigh N.D."/>
            <person name="Simon A."/>
            <person name="Yun M.H."/>
        </authorList>
    </citation>
    <scope>NUCLEOTIDE SEQUENCE</scope>
    <source>
        <strain evidence="13">20211129_DDA</strain>
        <tissue evidence="13">Liver</tissue>
    </source>
</reference>
<dbReference type="SUPFAM" id="SSF52025">
    <property type="entry name" value="PA domain"/>
    <property type="match status" value="1"/>
</dbReference>
<evidence type="ECO:0000256" key="3">
    <source>
        <dbReference type="ARBA" id="ARBA00022723"/>
    </source>
</evidence>
<dbReference type="InterPro" id="IPR042712">
    <property type="entry name" value="RNF149_RING-H2"/>
</dbReference>
<evidence type="ECO:0000259" key="12">
    <source>
        <dbReference type="PROSITE" id="PS50089"/>
    </source>
</evidence>
<dbReference type="Pfam" id="PF02225">
    <property type="entry name" value="PA"/>
    <property type="match status" value="1"/>
</dbReference>
<comment type="subcellular location">
    <subcellularLocation>
        <location evidence="1">Membrane</location>
        <topology evidence="1">Single-pass membrane protein</topology>
    </subcellularLocation>
</comment>
<keyword evidence="2 10" id="KW-0812">Transmembrane</keyword>
<dbReference type="GO" id="GO:0008270">
    <property type="term" value="F:zinc ion binding"/>
    <property type="evidence" value="ECO:0007669"/>
    <property type="project" value="UniProtKB-KW"/>
</dbReference>
<dbReference type="PANTHER" id="PTHR46539">
    <property type="entry name" value="E3 UBIQUITIN-PROTEIN LIGASE ATL42"/>
    <property type="match status" value="1"/>
</dbReference>
<evidence type="ECO:0000256" key="8">
    <source>
        <dbReference type="PROSITE-ProRule" id="PRU00175"/>
    </source>
</evidence>
<dbReference type="PANTHER" id="PTHR46539:SF26">
    <property type="entry name" value="E3 UBIQUITIN-PROTEIN LIGASE RNF149"/>
    <property type="match status" value="1"/>
</dbReference>
<dbReference type="Pfam" id="PF13639">
    <property type="entry name" value="zf-RING_2"/>
    <property type="match status" value="1"/>
</dbReference>
<dbReference type="GO" id="GO:0016020">
    <property type="term" value="C:membrane"/>
    <property type="evidence" value="ECO:0007669"/>
    <property type="project" value="UniProtKB-SubCell"/>
</dbReference>
<dbReference type="FunFam" id="3.50.30.30:FF:000003">
    <property type="entry name" value="E3 ubiquitin-protein ligase RNF128"/>
    <property type="match status" value="1"/>
</dbReference>
<evidence type="ECO:0000313" key="13">
    <source>
        <dbReference type="EMBL" id="KAJ1118353.1"/>
    </source>
</evidence>
<feature type="domain" description="RING-type" evidence="12">
    <location>
        <begin position="276"/>
        <end position="317"/>
    </location>
</feature>
<keyword evidence="7 10" id="KW-0472">Membrane</keyword>
<organism evidence="13 14">
    <name type="scientific">Pleurodeles waltl</name>
    <name type="common">Iberian ribbed newt</name>
    <dbReference type="NCBI Taxonomy" id="8319"/>
    <lineage>
        <taxon>Eukaryota</taxon>
        <taxon>Metazoa</taxon>
        <taxon>Chordata</taxon>
        <taxon>Craniata</taxon>
        <taxon>Vertebrata</taxon>
        <taxon>Euteleostomi</taxon>
        <taxon>Amphibia</taxon>
        <taxon>Batrachia</taxon>
        <taxon>Caudata</taxon>
        <taxon>Salamandroidea</taxon>
        <taxon>Salamandridae</taxon>
        <taxon>Pleurodelinae</taxon>
        <taxon>Pleurodeles</taxon>
    </lineage>
</organism>
<dbReference type="CDD" id="cd02122">
    <property type="entry name" value="PA_GRAIL_like"/>
    <property type="match status" value="1"/>
</dbReference>
<dbReference type="InterPro" id="IPR013083">
    <property type="entry name" value="Znf_RING/FYVE/PHD"/>
</dbReference>
<dbReference type="EMBL" id="JANPWB010000012">
    <property type="protein sequence ID" value="KAJ1118353.1"/>
    <property type="molecule type" value="Genomic_DNA"/>
</dbReference>
<evidence type="ECO:0000256" key="9">
    <source>
        <dbReference type="SAM" id="MobiDB-lite"/>
    </source>
</evidence>
<feature type="transmembrane region" description="Helical" evidence="10">
    <location>
        <begin position="208"/>
        <end position="231"/>
    </location>
</feature>
<keyword evidence="14" id="KW-1185">Reference proteome</keyword>
<gene>
    <name evidence="13" type="ORF">NDU88_006545</name>
</gene>
<dbReference type="PROSITE" id="PS50089">
    <property type="entry name" value="ZF_RING_2"/>
    <property type="match status" value="1"/>
</dbReference>
<name>A0AAV7NVF3_PLEWA</name>
<keyword evidence="6 10" id="KW-1133">Transmembrane helix</keyword>
<dbReference type="InterPro" id="IPR001841">
    <property type="entry name" value="Znf_RING"/>
</dbReference>
<dbReference type="Gene3D" id="3.50.30.30">
    <property type="match status" value="1"/>
</dbReference>
<feature type="compositionally biased region" description="Polar residues" evidence="9">
    <location>
        <begin position="349"/>
        <end position="371"/>
    </location>
</feature>
<evidence type="ECO:0000256" key="6">
    <source>
        <dbReference type="ARBA" id="ARBA00022989"/>
    </source>
</evidence>
<dbReference type="Gene3D" id="3.30.40.10">
    <property type="entry name" value="Zinc/RING finger domain, C3HC4 (zinc finger)"/>
    <property type="match status" value="1"/>
</dbReference>
<comment type="caution">
    <text evidence="13">The sequence shown here is derived from an EMBL/GenBank/DDBJ whole genome shotgun (WGS) entry which is preliminary data.</text>
</comment>
<keyword evidence="5" id="KW-0862">Zinc</keyword>
<dbReference type="Proteomes" id="UP001066276">
    <property type="component" value="Chromosome 8"/>
</dbReference>
<proteinExistence type="predicted"/>
<sequence length="400" mass="43176">MAGVRAPLAAVLLVLGCSAPCLGRSLEWYTALVNTAYTDPATNLTVLGSTESGRYGDSSPKESVQGLVGVPRAALAPEAPPEALEGCAADTEYYVPGAAAWPYPPGEGEEGVAGSWIALVARGGCTFKEKVFNAARRNAAAVVIYNEPKAGNATVSMSHIGTGSTVVIMVGYPKGMEIFEPVRSRIPVKMMITVGTRHVQEYISGQSVVFVAIAFITMMIISLAWLIFYYIQRFLYTGAQYGNQNNRKETKKAISQLQLHTVKRGEKGVDVDAENCAVCIENYKPKDVVRILPCKHIFHRVCIDPWLLEHRTCPMCKLDVIKALGFWVDAEDTLDIAVPDSMAGSVSAGSLSITQEDNRSEVNNLPSSSTEESVEHCNSPKEDAGETTALLGKHSFNLVK</sequence>
<evidence type="ECO:0000256" key="7">
    <source>
        <dbReference type="ARBA" id="ARBA00023136"/>
    </source>
</evidence>
<feature type="region of interest" description="Disordered" evidence="9">
    <location>
        <begin position="349"/>
        <end position="387"/>
    </location>
</feature>
<feature type="chain" id="PRO_5043675595" description="RING-type domain-containing protein" evidence="11">
    <location>
        <begin position="24"/>
        <end position="400"/>
    </location>
</feature>
<keyword evidence="3" id="KW-0479">Metal-binding</keyword>
<evidence type="ECO:0000256" key="11">
    <source>
        <dbReference type="SAM" id="SignalP"/>
    </source>
</evidence>